<dbReference type="SUPFAM" id="SSF52151">
    <property type="entry name" value="FabD/lysophospholipase-like"/>
    <property type="match status" value="1"/>
</dbReference>
<name>A0AA36NBL4_9DINO</name>
<reference evidence="1" key="1">
    <citation type="submission" date="2023-08" db="EMBL/GenBank/DDBJ databases">
        <authorList>
            <person name="Chen Y."/>
            <person name="Shah S."/>
            <person name="Dougan E. K."/>
            <person name="Thang M."/>
            <person name="Chan C."/>
        </authorList>
    </citation>
    <scope>NUCLEOTIDE SEQUENCE</scope>
</reference>
<organism evidence="1 2">
    <name type="scientific">Effrenium voratum</name>
    <dbReference type="NCBI Taxonomy" id="2562239"/>
    <lineage>
        <taxon>Eukaryota</taxon>
        <taxon>Sar</taxon>
        <taxon>Alveolata</taxon>
        <taxon>Dinophyceae</taxon>
        <taxon>Suessiales</taxon>
        <taxon>Symbiodiniaceae</taxon>
        <taxon>Effrenium</taxon>
    </lineage>
</organism>
<proteinExistence type="predicted"/>
<evidence type="ECO:0000313" key="1">
    <source>
        <dbReference type="EMBL" id="CAJ1406325.1"/>
    </source>
</evidence>
<dbReference type="InterPro" id="IPR016035">
    <property type="entry name" value="Acyl_Trfase/lysoPLipase"/>
</dbReference>
<evidence type="ECO:0008006" key="3">
    <source>
        <dbReference type="Google" id="ProtNLM"/>
    </source>
</evidence>
<evidence type="ECO:0000313" key="2">
    <source>
        <dbReference type="Proteomes" id="UP001178507"/>
    </source>
</evidence>
<dbReference type="Proteomes" id="UP001178507">
    <property type="component" value="Unassembled WGS sequence"/>
</dbReference>
<comment type="caution">
    <text evidence="1">The sequence shown here is derived from an EMBL/GenBank/DDBJ whole genome shotgun (WGS) entry which is preliminary data.</text>
</comment>
<sequence>MAPRLSPASTETVLANVIPVNSKTAFPHGSPERAMCVSGGGSRALSYSLGVYRALWQLQLTERLQAISSVSGGSWCSSIFMFAREYQNAPIDTETLLGEVYRPAELTMSVLSGAVAPLASGIVNNNSTQLLATIADEIKGDLYQLWPHFISRWLYQNFSQLGNLDAYMALNEEQVARIKEWNPQLEKKSFVTPIEAQRPKQYIINGTLLAPLKYEATNKNAVCMQMSPDYSGCLFYPDDSRVKYPYAPLCPCTPEAVYACKAITRTVGGGVVESFAFGGAAPEGKAQQGGEKVAVGKPKTSLSLCKAVSISSWALAGAFEQTRETGTLFNIRDEYWPVTSAKLPKKQEAITYEFGDGGLTDNGGVIPLLQRSAEKVIWVCNSYRSLDPSYDWSKATPENFEPQAAGIVDQVYYTFGYKCPAKNGYWDNDQVFEKEVCLSLCKEIKRLIDEGKPCIVRRKLKVVPNTWWGVKGGYEVDLLLIYLAQCSDFESHLPTETRAEIEKGAAGPFANYPIYKTEFQNTGDATGLTRAQVNLLASQGYYSVMTNIPEFRDILK</sequence>
<dbReference type="EMBL" id="CAUJNA010003624">
    <property type="protein sequence ID" value="CAJ1406325.1"/>
    <property type="molecule type" value="Genomic_DNA"/>
</dbReference>
<protein>
    <recommendedName>
        <fullName evidence="3">PNPLA domain-containing protein</fullName>
    </recommendedName>
</protein>
<accession>A0AA36NBL4</accession>
<gene>
    <name evidence="1" type="ORF">EVOR1521_LOCUS28317</name>
</gene>
<dbReference type="Gene3D" id="3.40.1090.10">
    <property type="entry name" value="Cytosolic phospholipase A2 catalytic domain"/>
    <property type="match status" value="1"/>
</dbReference>
<dbReference type="AlphaFoldDB" id="A0AA36NBL4"/>
<keyword evidence="2" id="KW-1185">Reference proteome</keyword>